<dbReference type="InterPro" id="IPR012495">
    <property type="entry name" value="TadE-like_dom"/>
</dbReference>
<feature type="compositionally biased region" description="Basic residues" evidence="1">
    <location>
        <begin position="9"/>
        <end position="19"/>
    </location>
</feature>
<gene>
    <name evidence="4" type="ORF">C8046_05790</name>
</gene>
<feature type="region of interest" description="Disordered" evidence="1">
    <location>
        <begin position="1"/>
        <end position="34"/>
    </location>
</feature>
<keyword evidence="2" id="KW-0812">Transmembrane</keyword>
<keyword evidence="2" id="KW-0472">Membrane</keyword>
<evidence type="ECO:0000259" key="3">
    <source>
        <dbReference type="Pfam" id="PF07811"/>
    </source>
</evidence>
<organism evidence="4 5">
    <name type="scientific">Serinibacter arcticus</name>
    <dbReference type="NCBI Taxonomy" id="1655435"/>
    <lineage>
        <taxon>Bacteria</taxon>
        <taxon>Bacillati</taxon>
        <taxon>Actinomycetota</taxon>
        <taxon>Actinomycetes</taxon>
        <taxon>Micrococcales</taxon>
        <taxon>Beutenbergiaceae</taxon>
        <taxon>Serinibacter</taxon>
    </lineage>
</organism>
<protein>
    <submittedName>
        <fullName evidence="4">Pilus assembly protein TadE</fullName>
    </submittedName>
</protein>
<dbReference type="Proteomes" id="UP000245166">
    <property type="component" value="Unassembled WGS sequence"/>
</dbReference>
<feature type="transmembrane region" description="Helical" evidence="2">
    <location>
        <begin position="64"/>
        <end position="85"/>
    </location>
</feature>
<comment type="caution">
    <text evidence="4">The sequence shown here is derived from an EMBL/GenBank/DDBJ whole genome shotgun (WGS) entry which is preliminary data.</text>
</comment>
<accession>A0A2U1ZTD3</accession>
<sequence>MGDGDAHDRRPRGGRLGARRRLDPPALPAGGRSRLRSLTSPLTRARTRLTSTGSERGSAIAETVLVGALVLVLVLGLVQLAYALWVRTVLIDAAGEGARYAALLDGDLGSGEQRALQVAASGVTDGYVDHVDASVTSEAGYDVIVVELRAPVPVIGLLGPTGTLSVAGRAVVEQ</sequence>
<name>A0A2U1ZTD3_9MICO</name>
<evidence type="ECO:0000313" key="5">
    <source>
        <dbReference type="Proteomes" id="UP000245166"/>
    </source>
</evidence>
<dbReference type="EMBL" id="PYHR01000002">
    <property type="protein sequence ID" value="PWD50247.1"/>
    <property type="molecule type" value="Genomic_DNA"/>
</dbReference>
<dbReference type="AlphaFoldDB" id="A0A2U1ZTD3"/>
<evidence type="ECO:0000256" key="2">
    <source>
        <dbReference type="SAM" id="Phobius"/>
    </source>
</evidence>
<keyword evidence="2" id="KW-1133">Transmembrane helix</keyword>
<keyword evidence="5" id="KW-1185">Reference proteome</keyword>
<dbReference type="Pfam" id="PF07811">
    <property type="entry name" value="TadE"/>
    <property type="match status" value="1"/>
</dbReference>
<dbReference type="OrthoDB" id="3254574at2"/>
<feature type="domain" description="TadE-like" evidence="3">
    <location>
        <begin position="57"/>
        <end position="99"/>
    </location>
</feature>
<reference evidence="4 5" key="1">
    <citation type="submission" date="2018-03" db="EMBL/GenBank/DDBJ databases">
        <title>Genome assembly of novel Miniimonas species PCH200.</title>
        <authorList>
            <person name="Thakur V."/>
            <person name="Kumar V."/>
            <person name="Singh D."/>
        </authorList>
    </citation>
    <scope>NUCLEOTIDE SEQUENCE [LARGE SCALE GENOMIC DNA]</scope>
    <source>
        <strain evidence="4 5">PCH200</strain>
    </source>
</reference>
<evidence type="ECO:0000256" key="1">
    <source>
        <dbReference type="SAM" id="MobiDB-lite"/>
    </source>
</evidence>
<evidence type="ECO:0000313" key="4">
    <source>
        <dbReference type="EMBL" id="PWD50247.1"/>
    </source>
</evidence>
<proteinExistence type="predicted"/>